<evidence type="ECO:0000256" key="1">
    <source>
        <dbReference type="SAM" id="Coils"/>
    </source>
</evidence>
<feature type="compositionally biased region" description="Basic and acidic residues" evidence="2">
    <location>
        <begin position="597"/>
        <end position="607"/>
    </location>
</feature>
<feature type="compositionally biased region" description="Basic and acidic residues" evidence="2">
    <location>
        <begin position="118"/>
        <end position="130"/>
    </location>
</feature>
<feature type="coiled-coil region" evidence="1">
    <location>
        <begin position="404"/>
        <end position="452"/>
    </location>
</feature>
<evidence type="ECO:0000256" key="2">
    <source>
        <dbReference type="SAM" id="MobiDB-lite"/>
    </source>
</evidence>
<comment type="caution">
    <text evidence="3">The sequence shown here is derived from an EMBL/GenBank/DDBJ whole genome shotgun (WGS) entry which is preliminary data.</text>
</comment>
<name>A0ABP0PCS4_9DINO</name>
<accession>A0ABP0PCS4</accession>
<sequence>GPISRGQNLDVPVSPSERHCATPSSVATIDAFEVDIATDGVGVELVSGIIDSSESRSNDETVTKPIEDLVAIDGPGQSLDDPTSPTSVTPSGDATINEPQDPQEVPGPGDSIGVVDATETKDVQADSSRGMEEVATSVQAGDESIAQIQQALQNDVKRLEDEESEIKASVADLRSSVSAEASARQVACEQLQKELKEDVLLKAELAQQVSEDLRGALRDEANEREELRSRLEQHVSHTREALDEMKLRFEKREAELADRVREAEEAQREELRSSKAKQLGIEEGLDELRRALAAEGSERRNAFEGIVARLQHLEASVGDEGVAREEEQRQVLRELSSALAKLQEEKADREEAIAKITQSMAEQAALLEDSLDKEAKAREASVAQAVVHLQKDLKTEGATREEMLRSTATKLQQLSSELQQEREDRSRFLRDVNASLAKLQRMQAEAAEADTRAQENDRLVVALEPQEATPSSAATVDAFEVDTAADGVGAELVSCIIGSIRSRSSSLTLEVLDAGDEVVTKPIQDLVAIDGPGQSLDPASLTSVTPSGDATINEPQDPPEVPADGKNAKDTAELMSVDTGSRSNPKPLESSSTLEVFDARDVAETKDIIPVQADSSPGGRGDGSGD</sequence>
<feature type="compositionally biased region" description="Polar residues" evidence="2">
    <location>
        <begin position="540"/>
        <end position="554"/>
    </location>
</feature>
<keyword evidence="1" id="KW-0175">Coiled coil</keyword>
<protein>
    <submittedName>
        <fullName evidence="3">Uncharacterized protein</fullName>
    </submittedName>
</protein>
<feature type="non-terminal residue" evidence="3">
    <location>
        <position position="1"/>
    </location>
</feature>
<organism evidence="3 4">
    <name type="scientific">Durusdinium trenchii</name>
    <dbReference type="NCBI Taxonomy" id="1381693"/>
    <lineage>
        <taxon>Eukaryota</taxon>
        <taxon>Sar</taxon>
        <taxon>Alveolata</taxon>
        <taxon>Dinophyceae</taxon>
        <taxon>Suessiales</taxon>
        <taxon>Symbiodiniaceae</taxon>
        <taxon>Durusdinium</taxon>
    </lineage>
</organism>
<feature type="region of interest" description="Disordered" evidence="2">
    <location>
        <begin position="1"/>
        <end position="22"/>
    </location>
</feature>
<feature type="compositionally biased region" description="Polar residues" evidence="2">
    <location>
        <begin position="80"/>
        <end position="100"/>
    </location>
</feature>
<reference evidence="3 4" key="1">
    <citation type="submission" date="2024-02" db="EMBL/GenBank/DDBJ databases">
        <authorList>
            <person name="Chen Y."/>
            <person name="Shah S."/>
            <person name="Dougan E. K."/>
            <person name="Thang M."/>
            <person name="Chan C."/>
        </authorList>
    </citation>
    <scope>NUCLEOTIDE SEQUENCE [LARGE SCALE GENOMIC DNA]</scope>
</reference>
<keyword evidence="4" id="KW-1185">Reference proteome</keyword>
<feature type="region of interest" description="Disordered" evidence="2">
    <location>
        <begin position="72"/>
        <end position="130"/>
    </location>
</feature>
<evidence type="ECO:0000313" key="4">
    <source>
        <dbReference type="Proteomes" id="UP001642464"/>
    </source>
</evidence>
<feature type="coiled-coil region" evidence="1">
    <location>
        <begin position="325"/>
        <end position="362"/>
    </location>
</feature>
<proteinExistence type="predicted"/>
<feature type="compositionally biased region" description="Polar residues" evidence="2">
    <location>
        <begin position="578"/>
        <end position="594"/>
    </location>
</feature>
<evidence type="ECO:0000313" key="3">
    <source>
        <dbReference type="EMBL" id="CAK9073842.1"/>
    </source>
</evidence>
<feature type="region of interest" description="Disordered" evidence="2">
    <location>
        <begin position="530"/>
        <end position="626"/>
    </location>
</feature>
<gene>
    <name evidence="3" type="ORF">SCF082_LOCUS36067</name>
</gene>
<dbReference type="Proteomes" id="UP001642464">
    <property type="component" value="Unassembled WGS sequence"/>
</dbReference>
<dbReference type="EMBL" id="CAXAMM010035114">
    <property type="protein sequence ID" value="CAK9073842.1"/>
    <property type="molecule type" value="Genomic_DNA"/>
</dbReference>
<feature type="coiled-coil region" evidence="1">
    <location>
        <begin position="145"/>
        <end position="269"/>
    </location>
</feature>